<feature type="compositionally biased region" description="Basic and acidic residues" evidence="1">
    <location>
        <begin position="8"/>
        <end position="25"/>
    </location>
</feature>
<accession>A0AAD2D6H5</accession>
<evidence type="ECO:0000256" key="1">
    <source>
        <dbReference type="SAM" id="MobiDB-lite"/>
    </source>
</evidence>
<keyword evidence="5" id="KW-1185">Reference proteome</keyword>
<feature type="transmembrane region" description="Helical" evidence="2">
    <location>
        <begin position="124"/>
        <end position="145"/>
    </location>
</feature>
<name>A0AAD2D6H5_EUPCR</name>
<dbReference type="AlphaFoldDB" id="A0AAD2D6H5"/>
<proteinExistence type="predicted"/>
<protein>
    <recommendedName>
        <fullName evidence="3">LITAF domain-containing protein</fullName>
    </recommendedName>
</protein>
<feature type="domain" description="LITAF" evidence="3">
    <location>
        <begin position="82"/>
        <end position="165"/>
    </location>
</feature>
<dbReference type="Proteomes" id="UP001295684">
    <property type="component" value="Unassembled WGS sequence"/>
</dbReference>
<organism evidence="4 5">
    <name type="scientific">Euplotes crassus</name>
    <dbReference type="NCBI Taxonomy" id="5936"/>
    <lineage>
        <taxon>Eukaryota</taxon>
        <taxon>Sar</taxon>
        <taxon>Alveolata</taxon>
        <taxon>Ciliophora</taxon>
        <taxon>Intramacronucleata</taxon>
        <taxon>Spirotrichea</taxon>
        <taxon>Hypotrichia</taxon>
        <taxon>Euplotida</taxon>
        <taxon>Euplotidae</taxon>
        <taxon>Moneuplotes</taxon>
    </lineage>
</organism>
<dbReference type="Pfam" id="PF10601">
    <property type="entry name" value="zf-LITAF-like"/>
    <property type="match status" value="1"/>
</dbReference>
<dbReference type="InterPro" id="IPR006629">
    <property type="entry name" value="LITAF"/>
</dbReference>
<sequence length="165" mass="19467">MNDNSEIGMKEMIESSRDESKRKQYEFDHERYEKERATPNIEEIAIPSQILVSGQRGNLRKKNAYTTQERLETDVNIIYKNLDLGHANILLLKKKRTATIVRCHFCNHKVKTFVLKRRSCRQKLCCCFMFCTILCCVYSCIPLCIDSCFNYDHYCTYCNRYLGCT</sequence>
<keyword evidence="2" id="KW-1133">Transmembrane helix</keyword>
<evidence type="ECO:0000313" key="5">
    <source>
        <dbReference type="Proteomes" id="UP001295684"/>
    </source>
</evidence>
<keyword evidence="2" id="KW-0812">Transmembrane</keyword>
<dbReference type="EMBL" id="CAMPGE010023625">
    <property type="protein sequence ID" value="CAI2381545.1"/>
    <property type="molecule type" value="Genomic_DNA"/>
</dbReference>
<evidence type="ECO:0000256" key="2">
    <source>
        <dbReference type="SAM" id="Phobius"/>
    </source>
</evidence>
<dbReference type="PROSITE" id="PS51837">
    <property type="entry name" value="LITAF"/>
    <property type="match status" value="1"/>
</dbReference>
<gene>
    <name evidence="4" type="ORF">ECRASSUSDP1_LOCUS23001</name>
</gene>
<comment type="caution">
    <text evidence="4">The sequence shown here is derived from an EMBL/GenBank/DDBJ whole genome shotgun (WGS) entry which is preliminary data.</text>
</comment>
<evidence type="ECO:0000259" key="3">
    <source>
        <dbReference type="PROSITE" id="PS51837"/>
    </source>
</evidence>
<evidence type="ECO:0000313" key="4">
    <source>
        <dbReference type="EMBL" id="CAI2381545.1"/>
    </source>
</evidence>
<keyword evidence="2" id="KW-0472">Membrane</keyword>
<reference evidence="4" key="1">
    <citation type="submission" date="2023-07" db="EMBL/GenBank/DDBJ databases">
        <authorList>
            <consortium name="AG Swart"/>
            <person name="Singh M."/>
            <person name="Singh A."/>
            <person name="Seah K."/>
            <person name="Emmerich C."/>
        </authorList>
    </citation>
    <scope>NUCLEOTIDE SEQUENCE</scope>
    <source>
        <strain evidence="4">DP1</strain>
    </source>
</reference>
<feature type="region of interest" description="Disordered" evidence="1">
    <location>
        <begin position="1"/>
        <end position="25"/>
    </location>
</feature>